<keyword evidence="13 14" id="KW-0998">Cell outer membrane</keyword>
<dbReference type="Pfam" id="PF00593">
    <property type="entry name" value="TonB_dep_Rec_b-barrel"/>
    <property type="match status" value="1"/>
</dbReference>
<dbReference type="InterPro" id="IPR010105">
    <property type="entry name" value="TonB_sidphr_rcpt"/>
</dbReference>
<keyword evidence="4 14" id="KW-1134">Transmembrane beta strand</keyword>
<organism evidence="19 20">
    <name type="scientific">Aureimonas jatrophae</name>
    <dbReference type="NCBI Taxonomy" id="1166073"/>
    <lineage>
        <taxon>Bacteria</taxon>
        <taxon>Pseudomonadati</taxon>
        <taxon>Pseudomonadota</taxon>
        <taxon>Alphaproteobacteria</taxon>
        <taxon>Hyphomicrobiales</taxon>
        <taxon>Aurantimonadaceae</taxon>
        <taxon>Aureimonas</taxon>
    </lineage>
</organism>
<keyword evidence="9" id="KW-0406">Ion transport</keyword>
<comment type="subcellular location">
    <subcellularLocation>
        <location evidence="1 14">Cell outer membrane</location>
        <topology evidence="1 14">Multi-pass membrane protein</topology>
    </subcellularLocation>
</comment>
<evidence type="ECO:0000256" key="2">
    <source>
        <dbReference type="ARBA" id="ARBA00009810"/>
    </source>
</evidence>
<evidence type="ECO:0000256" key="9">
    <source>
        <dbReference type="ARBA" id="ARBA00023065"/>
    </source>
</evidence>
<evidence type="ECO:0000256" key="16">
    <source>
        <dbReference type="SAM" id="SignalP"/>
    </source>
</evidence>
<feature type="domain" description="TonB-dependent receptor plug" evidence="18">
    <location>
        <begin position="73"/>
        <end position="175"/>
    </location>
</feature>
<dbReference type="FunFam" id="2.170.130.10:FF:000001">
    <property type="entry name" value="Catecholate siderophore TonB-dependent receptor"/>
    <property type="match status" value="1"/>
</dbReference>
<dbReference type="InterPro" id="IPR039426">
    <property type="entry name" value="TonB-dep_rcpt-like"/>
</dbReference>
<dbReference type="GO" id="GO:0015344">
    <property type="term" value="F:siderophore uptake transmembrane transporter activity"/>
    <property type="evidence" value="ECO:0007669"/>
    <property type="project" value="TreeGrafter"/>
</dbReference>
<sequence>MRLDTCLLGATALTFVATLAPALAQGVESVTLDTVVVDGDGGAEGGTAGATGPVDGYVAKRTLTGAKTNTAVEAIPQSISVIGREELDDRAVQTVTDALRYTPGIVTQPFGFDSDTDWFFVRGFQATQTGVYLDGLNLYQYAFAGYTIDPFFLERVEVLRGPSSALYGGGNPGGVVNLVSKRPTGERLRYVEGAIGDEPNGWAAFDMGDRASPDSPWSYRVLGRVQGGDTQTDYADTFRGMIAPSLRYEPDAQTRVDVYGFFQYDNLRHSTNFLPFEGTVVDAPFGRIPRSLYTAEPDLDRYLSRQMLAGVDAETTLDSGVTLRSNTRVSRTEREELFPYTFGFTDPATGGSFLAEAVDANSLLTRLNFGHDTAADSLTTDNNATFLFDTGALDHTLLAGIDYKFYRIDQEQASGTASAIDPIRPRYTNILPPLGAPYIDERIDLNQLGFYAQDQIRFGGGWITTLSGRYDRVWIDRDDQLAADNDYDGNEGALSGRAGLGFEFANGVTPYISVASFFNPQIGTTGDGRAVESEDGEQFEGGVKWSPTDFDGTFTASVFDLTRRNVVQSDPLTFLPVPLGEVRSRGVEFEGKANVTDALKLIGSFSYIDLEIRDDVDPDLIGNRPYLIPEVTASAWADYTVLSGALEGVSFGLGVRYLGESYADNENTRKVPDATLVDAAIRYEQADWGVSLNANNLFDKRYVAGCQGLLNCGYGQGREVIAKAHISW</sequence>
<keyword evidence="20" id="KW-1185">Reference proteome</keyword>
<keyword evidence="6 14" id="KW-0812">Transmembrane</keyword>
<gene>
    <name evidence="19" type="ORF">SAMN05192530_1237</name>
</gene>
<dbReference type="InterPro" id="IPR036942">
    <property type="entry name" value="Beta-barrel_TonB_sf"/>
</dbReference>
<dbReference type="Gene3D" id="2.40.170.20">
    <property type="entry name" value="TonB-dependent receptor, beta-barrel domain"/>
    <property type="match status" value="1"/>
</dbReference>
<name>A0A1H0NJF6_9HYPH</name>
<keyword evidence="5" id="KW-0410">Iron transport</keyword>
<dbReference type="InterPro" id="IPR037066">
    <property type="entry name" value="Plug_dom_sf"/>
</dbReference>
<evidence type="ECO:0000256" key="10">
    <source>
        <dbReference type="ARBA" id="ARBA00023077"/>
    </source>
</evidence>
<evidence type="ECO:0000256" key="3">
    <source>
        <dbReference type="ARBA" id="ARBA00022448"/>
    </source>
</evidence>
<evidence type="ECO:0000259" key="18">
    <source>
        <dbReference type="Pfam" id="PF07715"/>
    </source>
</evidence>
<dbReference type="GO" id="GO:0038023">
    <property type="term" value="F:signaling receptor activity"/>
    <property type="evidence" value="ECO:0007669"/>
    <property type="project" value="InterPro"/>
</dbReference>
<keyword evidence="7 16" id="KW-0732">Signal</keyword>
<feature type="domain" description="TonB-dependent receptor-like beta-barrel" evidence="17">
    <location>
        <begin position="254"/>
        <end position="697"/>
    </location>
</feature>
<proteinExistence type="inferred from homology"/>
<accession>A0A1H0NJF6</accession>
<evidence type="ECO:0000256" key="15">
    <source>
        <dbReference type="RuleBase" id="RU003357"/>
    </source>
</evidence>
<feature type="signal peptide" evidence="16">
    <location>
        <begin position="1"/>
        <end position="24"/>
    </location>
</feature>
<reference evidence="19 20" key="1">
    <citation type="submission" date="2016-10" db="EMBL/GenBank/DDBJ databases">
        <authorList>
            <person name="de Groot N.N."/>
        </authorList>
    </citation>
    <scope>NUCLEOTIDE SEQUENCE [LARGE SCALE GENOMIC DNA]</scope>
    <source>
        <strain evidence="20">L7-484,KACC 16230,DSM 25025</strain>
    </source>
</reference>
<dbReference type="SUPFAM" id="SSF56935">
    <property type="entry name" value="Porins"/>
    <property type="match status" value="1"/>
</dbReference>
<dbReference type="Proteomes" id="UP000198793">
    <property type="component" value="Unassembled WGS sequence"/>
</dbReference>
<dbReference type="NCBIfam" id="TIGR01783">
    <property type="entry name" value="TonB-siderophor"/>
    <property type="match status" value="1"/>
</dbReference>
<comment type="similarity">
    <text evidence="2 14 15">Belongs to the TonB-dependent receptor family.</text>
</comment>
<dbReference type="Gene3D" id="2.170.130.10">
    <property type="entry name" value="TonB-dependent receptor, plug domain"/>
    <property type="match status" value="1"/>
</dbReference>
<dbReference type="EMBL" id="FNIT01000023">
    <property type="protein sequence ID" value="SDO92824.1"/>
    <property type="molecule type" value="Genomic_DNA"/>
</dbReference>
<dbReference type="OrthoDB" id="9760333at2"/>
<dbReference type="AlphaFoldDB" id="A0A1H0NJF6"/>
<dbReference type="GO" id="GO:0015891">
    <property type="term" value="P:siderophore transport"/>
    <property type="evidence" value="ECO:0007669"/>
    <property type="project" value="InterPro"/>
</dbReference>
<evidence type="ECO:0000259" key="17">
    <source>
        <dbReference type="Pfam" id="PF00593"/>
    </source>
</evidence>
<keyword evidence="11 14" id="KW-0472">Membrane</keyword>
<dbReference type="InterPro" id="IPR000531">
    <property type="entry name" value="Beta-barrel_TonB"/>
</dbReference>
<dbReference type="Pfam" id="PF07715">
    <property type="entry name" value="Plug"/>
    <property type="match status" value="1"/>
</dbReference>
<evidence type="ECO:0000256" key="14">
    <source>
        <dbReference type="PROSITE-ProRule" id="PRU01360"/>
    </source>
</evidence>
<dbReference type="PROSITE" id="PS52016">
    <property type="entry name" value="TONB_DEPENDENT_REC_3"/>
    <property type="match status" value="1"/>
</dbReference>
<dbReference type="NCBIfam" id="NF010651">
    <property type="entry name" value="PRK14050.1"/>
    <property type="match status" value="1"/>
</dbReference>
<evidence type="ECO:0000313" key="20">
    <source>
        <dbReference type="Proteomes" id="UP000198793"/>
    </source>
</evidence>
<evidence type="ECO:0000256" key="11">
    <source>
        <dbReference type="ARBA" id="ARBA00023136"/>
    </source>
</evidence>
<dbReference type="GO" id="GO:0009279">
    <property type="term" value="C:cell outer membrane"/>
    <property type="evidence" value="ECO:0007669"/>
    <property type="project" value="UniProtKB-SubCell"/>
</dbReference>
<dbReference type="PANTHER" id="PTHR32552">
    <property type="entry name" value="FERRICHROME IRON RECEPTOR-RELATED"/>
    <property type="match status" value="1"/>
</dbReference>
<evidence type="ECO:0000256" key="7">
    <source>
        <dbReference type="ARBA" id="ARBA00022729"/>
    </source>
</evidence>
<protein>
    <submittedName>
        <fullName evidence="19">Iron complex outermembrane recepter protein</fullName>
    </submittedName>
</protein>
<evidence type="ECO:0000256" key="5">
    <source>
        <dbReference type="ARBA" id="ARBA00022496"/>
    </source>
</evidence>
<evidence type="ECO:0000256" key="12">
    <source>
        <dbReference type="ARBA" id="ARBA00023170"/>
    </source>
</evidence>
<keyword evidence="12" id="KW-0675">Receptor</keyword>
<keyword evidence="10 15" id="KW-0798">TonB box</keyword>
<evidence type="ECO:0000256" key="6">
    <source>
        <dbReference type="ARBA" id="ARBA00022692"/>
    </source>
</evidence>
<dbReference type="STRING" id="1166073.SAMN05192530_1237"/>
<evidence type="ECO:0000256" key="8">
    <source>
        <dbReference type="ARBA" id="ARBA00023004"/>
    </source>
</evidence>
<dbReference type="PANTHER" id="PTHR32552:SF68">
    <property type="entry name" value="FERRICHROME OUTER MEMBRANE TRANSPORTER_PHAGE RECEPTOR"/>
    <property type="match status" value="1"/>
</dbReference>
<evidence type="ECO:0000256" key="4">
    <source>
        <dbReference type="ARBA" id="ARBA00022452"/>
    </source>
</evidence>
<evidence type="ECO:0000256" key="1">
    <source>
        <dbReference type="ARBA" id="ARBA00004571"/>
    </source>
</evidence>
<dbReference type="RefSeq" id="WP_090677309.1">
    <property type="nucleotide sequence ID" value="NZ_FNIT01000023.1"/>
</dbReference>
<dbReference type="CDD" id="cd01347">
    <property type="entry name" value="ligand_gated_channel"/>
    <property type="match status" value="1"/>
</dbReference>
<evidence type="ECO:0000313" key="19">
    <source>
        <dbReference type="EMBL" id="SDO92824.1"/>
    </source>
</evidence>
<keyword evidence="3 14" id="KW-0813">Transport</keyword>
<dbReference type="InterPro" id="IPR012910">
    <property type="entry name" value="Plug_dom"/>
</dbReference>
<keyword evidence="8" id="KW-0408">Iron</keyword>
<feature type="chain" id="PRO_5011690377" evidence="16">
    <location>
        <begin position="25"/>
        <end position="728"/>
    </location>
</feature>
<evidence type="ECO:0000256" key="13">
    <source>
        <dbReference type="ARBA" id="ARBA00023237"/>
    </source>
</evidence>